<feature type="compositionally biased region" description="Low complexity" evidence="4">
    <location>
        <begin position="298"/>
        <end position="314"/>
    </location>
</feature>
<feature type="coiled-coil region" evidence="3">
    <location>
        <begin position="416"/>
        <end position="464"/>
    </location>
</feature>
<keyword evidence="3" id="KW-0175">Coiled coil</keyword>
<accession>A0ABY8TVG8</accession>
<evidence type="ECO:0000313" key="5">
    <source>
        <dbReference type="EMBL" id="WIA12276.1"/>
    </source>
</evidence>
<dbReference type="PRINTS" id="PR00465">
    <property type="entry name" value="EP450IV"/>
</dbReference>
<dbReference type="InterPro" id="IPR036396">
    <property type="entry name" value="Cyt_P450_sf"/>
</dbReference>
<evidence type="ECO:0000256" key="1">
    <source>
        <dbReference type="ARBA" id="ARBA00022723"/>
    </source>
</evidence>
<evidence type="ECO:0000256" key="3">
    <source>
        <dbReference type="SAM" id="Coils"/>
    </source>
</evidence>
<dbReference type="SUPFAM" id="SSF48264">
    <property type="entry name" value="Cytochrome P450"/>
    <property type="match status" value="1"/>
</dbReference>
<dbReference type="InterPro" id="IPR001128">
    <property type="entry name" value="Cyt_P450"/>
</dbReference>
<evidence type="ECO:0000313" key="6">
    <source>
        <dbReference type="Proteomes" id="UP001244341"/>
    </source>
</evidence>
<dbReference type="Gene3D" id="1.10.630.10">
    <property type="entry name" value="Cytochrome P450"/>
    <property type="match status" value="1"/>
</dbReference>
<dbReference type="CDD" id="cd00302">
    <property type="entry name" value="cytochrome_P450"/>
    <property type="match status" value="1"/>
</dbReference>
<feature type="coiled-coil region" evidence="3">
    <location>
        <begin position="123"/>
        <end position="188"/>
    </location>
</feature>
<evidence type="ECO:0008006" key="7">
    <source>
        <dbReference type="Google" id="ProtNLM"/>
    </source>
</evidence>
<feature type="compositionally biased region" description="Low complexity" evidence="4">
    <location>
        <begin position="278"/>
        <end position="287"/>
    </location>
</feature>
<protein>
    <recommendedName>
        <fullName evidence="7">Cytochrome P450</fullName>
    </recommendedName>
</protein>
<keyword evidence="6" id="KW-1185">Reference proteome</keyword>
<gene>
    <name evidence="5" type="ORF">OEZ85_012336</name>
</gene>
<name>A0ABY8TVG8_TETOB</name>
<dbReference type="Proteomes" id="UP001244341">
    <property type="component" value="Chromosome 3b"/>
</dbReference>
<proteinExistence type="predicted"/>
<organism evidence="5 6">
    <name type="scientific">Tetradesmus obliquus</name>
    <name type="common">Green alga</name>
    <name type="synonym">Acutodesmus obliquus</name>
    <dbReference type="NCBI Taxonomy" id="3088"/>
    <lineage>
        <taxon>Eukaryota</taxon>
        <taxon>Viridiplantae</taxon>
        <taxon>Chlorophyta</taxon>
        <taxon>core chlorophytes</taxon>
        <taxon>Chlorophyceae</taxon>
        <taxon>CS clade</taxon>
        <taxon>Sphaeropleales</taxon>
        <taxon>Scenedesmaceae</taxon>
        <taxon>Tetradesmus</taxon>
    </lineage>
</organism>
<evidence type="ECO:0000256" key="2">
    <source>
        <dbReference type="ARBA" id="ARBA00023004"/>
    </source>
</evidence>
<feature type="region of interest" description="Disordered" evidence="4">
    <location>
        <begin position="501"/>
        <end position="522"/>
    </location>
</feature>
<dbReference type="Pfam" id="PF00067">
    <property type="entry name" value="p450"/>
    <property type="match status" value="2"/>
</dbReference>
<feature type="compositionally biased region" description="Low complexity" evidence="4">
    <location>
        <begin position="501"/>
        <end position="517"/>
    </location>
</feature>
<sequence length="1022" mass="109695">MDLLKQAFDNIERTVDAASATVLSTVVESASEFPKPADPAFPAARAAKKIHVSSAVAASQAKKAQTSWEDFDWLDQQGQWQASLRELRSSDSQPAAADLQQQLEQLLEQLLSLPDPLLALSNAAALAARTAELEASCRSLQQQVGSLQQDQAEVGQLLSQFQQEQAAHAALQDAHKTLQEELAAAKASSGASEQLQQTVQEQAATISSLQASLTSLRAEHEASQASLFELTAAQEAAAGSASTAEQLATEEVERLAAQLLQVRKERALLQRQLEQHEQQQQQPQQHADGALSPDGAYQQQQQQQHQRQQQHPDAELASLQAELEAAQEAARDQQHEVALLTTKLAAAESRLERLTSELQRRPAASAVSAMAEQLAALSALLGQQLEAEGWGGEAAAAAVLAAGGPGQLEPLLQERCRRLKQSLQAAKADAAAATDAASAAHEQSQQLQQQLEQSQQLVRQLEADLLAMSCAGSSNGIAAGKQQPAAAAAAAAAAGSAGGTALNPSAAATSAPPTDLSGPGWKVLPNGNVDNLPLAQGNFSWLPIIGEYGELESRGSGAFMLERFKKFGPVFTFKLGSYEMTTVVDYEAVRSLLQLGDSKVMTGWNPPALYAMLGEGTKRNLEDPAARAISRKLMAPGFSKEALRGYLRKIEAICVKQLEAWAAAGKAVDLRAEGKALSFEFSTQLLVDFDVPDEEKAAIKTKLDLLFQGMFAPPIQLPGTRFSKGLAAKAELQQDIMRIIKAGQARRQQQQQDVEQSSVFQYILEARRQTQSTDGTLSEQQMADAGIGLIIAGNDTSGLGISALLAILPLFPGVMEKLRKEQQEVIAKFGPDLSINVLDAMPCADAVVREVLRVAPPSAQVTRQTLVDMEVLGKFVPKGSRLLLSTLMGQVLTDPKLNPSLGSEQLQTLDRTWYTIDAKTLKQDFKPERWLVQQQQQQDGSSSSSNRPSQLLTFSVGPHVCLGLTLFMHEAKVLLALLARGYSLDALNGEDVLLSATVVTQLKSNTQVRFGKVQQEAPVAAR</sequence>
<keyword evidence="2" id="KW-0408">Iron</keyword>
<reference evidence="5 6" key="1">
    <citation type="submission" date="2023-05" db="EMBL/GenBank/DDBJ databases">
        <title>A 100% complete, gapless, phased diploid assembly of the Scenedesmus obliquus UTEX 3031 genome.</title>
        <authorList>
            <person name="Biondi T.C."/>
            <person name="Hanschen E.R."/>
            <person name="Kwon T."/>
            <person name="Eng W."/>
            <person name="Kruse C.P.S."/>
            <person name="Koehler S.I."/>
            <person name="Kunde Y."/>
            <person name="Gleasner C.D."/>
            <person name="You Mak K.T."/>
            <person name="Polle J."/>
            <person name="Hovde B.T."/>
            <person name="Starkenburg S.R."/>
        </authorList>
    </citation>
    <scope>NUCLEOTIDE SEQUENCE [LARGE SCALE GENOMIC DNA]</scope>
    <source>
        <strain evidence="5 6">DOE0152z</strain>
    </source>
</reference>
<dbReference type="PANTHER" id="PTHR24286">
    <property type="entry name" value="CYTOCHROME P450 26"/>
    <property type="match status" value="1"/>
</dbReference>
<feature type="region of interest" description="Disordered" evidence="4">
    <location>
        <begin position="273"/>
        <end position="314"/>
    </location>
</feature>
<dbReference type="PROSITE" id="PS00086">
    <property type="entry name" value="CYTOCHROME_P450"/>
    <property type="match status" value="1"/>
</dbReference>
<dbReference type="EMBL" id="CP126210">
    <property type="protein sequence ID" value="WIA12276.1"/>
    <property type="molecule type" value="Genomic_DNA"/>
</dbReference>
<dbReference type="PANTHER" id="PTHR24286:SF380">
    <property type="entry name" value="PH DOMAIN-CONTAINING PROTEIN"/>
    <property type="match status" value="1"/>
</dbReference>
<dbReference type="InterPro" id="IPR017972">
    <property type="entry name" value="Cyt_P450_CS"/>
</dbReference>
<keyword evidence="1" id="KW-0479">Metal-binding</keyword>
<feature type="coiled-coil region" evidence="3">
    <location>
        <begin position="316"/>
        <end position="357"/>
    </location>
</feature>
<evidence type="ECO:0000256" key="4">
    <source>
        <dbReference type="SAM" id="MobiDB-lite"/>
    </source>
</evidence>
<dbReference type="InterPro" id="IPR002403">
    <property type="entry name" value="Cyt_P450_E_grp-IV"/>
</dbReference>